<organism evidence="7 8">
    <name type="scientific">Rhodopseudomonas faecalis</name>
    <dbReference type="NCBI Taxonomy" id="99655"/>
    <lineage>
        <taxon>Bacteria</taxon>
        <taxon>Pseudomonadati</taxon>
        <taxon>Pseudomonadota</taxon>
        <taxon>Alphaproteobacteria</taxon>
        <taxon>Hyphomicrobiales</taxon>
        <taxon>Nitrobacteraceae</taxon>
        <taxon>Rhodopseudomonas</taxon>
    </lineage>
</organism>
<dbReference type="HAMAP" id="MF_02071">
    <property type="entry name" value="RlpA"/>
    <property type="match status" value="1"/>
</dbReference>
<keyword evidence="7" id="KW-0449">Lipoprotein</keyword>
<evidence type="ECO:0000313" key="7">
    <source>
        <dbReference type="EMBL" id="PYF03882.1"/>
    </source>
</evidence>
<dbReference type="CDD" id="cd22268">
    <property type="entry name" value="DPBB_RlpA-like"/>
    <property type="match status" value="1"/>
</dbReference>
<feature type="domain" description="RlpA-like protein double-psi beta-barrel" evidence="6">
    <location>
        <begin position="64"/>
        <end position="153"/>
    </location>
</feature>
<dbReference type="Pfam" id="PF03330">
    <property type="entry name" value="DPBB_1"/>
    <property type="match status" value="1"/>
</dbReference>
<dbReference type="InterPro" id="IPR012997">
    <property type="entry name" value="RplA"/>
</dbReference>
<evidence type="ECO:0000259" key="6">
    <source>
        <dbReference type="Pfam" id="PF03330"/>
    </source>
</evidence>
<sequence length="290" mass="30786">MLANCAASDKFASRVDPKYGVSASPRVVAPGEPVPKGGGTYRVGKPYVVGGRMYVPEEDVNYRAEGLASWYGDDFHGRLTANGEVFDMQSLSAAHPTLPIPSYARVTNMANGKSLVVRVNDRGPYHGNRLMDVSNRAAELLEFKRHGVAKVRVEYVGRAPLEGSDDRQLLATLRTGEPAPAPSVVRVAAAGNFVPDIPSPTRGAIRGDVPLPEGRPYSLGHSSQDLASINATSEISASRSSRSAGRTLDNKRAVAYDAGKDVHPVAHPVAAKMSGHQDAIGAMISARGLY</sequence>
<evidence type="ECO:0000256" key="1">
    <source>
        <dbReference type="ARBA" id="ARBA00023239"/>
    </source>
</evidence>
<comment type="function">
    <text evidence="3">Lytic transglycosylase with a strong preference for naked glycan strands that lack stem peptides.</text>
</comment>
<protein>
    <recommendedName>
        <fullName evidence="3">Endolytic peptidoglycan transglycosylase RlpA</fullName>
        <ecNumber evidence="3">4.2.2.-</ecNumber>
    </recommendedName>
</protein>
<dbReference type="GO" id="GO:0071555">
    <property type="term" value="P:cell wall organization"/>
    <property type="evidence" value="ECO:0007669"/>
    <property type="project" value="UniProtKB-KW"/>
</dbReference>
<dbReference type="InterPro" id="IPR009009">
    <property type="entry name" value="RlpA-like_DPBB"/>
</dbReference>
<gene>
    <name evidence="3" type="primary">rlpA</name>
    <name evidence="7" type="ORF">BJ122_105140</name>
</gene>
<keyword evidence="1 3" id="KW-0456">Lyase</keyword>
<evidence type="ECO:0000313" key="8">
    <source>
        <dbReference type="Proteomes" id="UP000248148"/>
    </source>
</evidence>
<comment type="caution">
    <text evidence="7">The sequence shown here is derived from an EMBL/GenBank/DDBJ whole genome shotgun (WGS) entry which is preliminary data.</text>
</comment>
<accession>A0A318TG60</accession>
<evidence type="ECO:0000256" key="2">
    <source>
        <dbReference type="ARBA" id="ARBA00023316"/>
    </source>
</evidence>
<dbReference type="GO" id="GO:0000270">
    <property type="term" value="P:peptidoglycan metabolic process"/>
    <property type="evidence" value="ECO:0007669"/>
    <property type="project" value="UniProtKB-UniRule"/>
</dbReference>
<reference evidence="7 8" key="1">
    <citation type="submission" date="2018-06" db="EMBL/GenBank/DDBJ databases">
        <title>Genomic Encyclopedia of Archaeal and Bacterial Type Strains, Phase II (KMG-II): from individual species to whole genera.</title>
        <authorList>
            <person name="Goeker M."/>
        </authorList>
    </citation>
    <scope>NUCLEOTIDE SEQUENCE [LARGE SCALE GENOMIC DNA]</scope>
    <source>
        <strain evidence="7 8">JCM 11668</strain>
    </source>
</reference>
<dbReference type="InterPro" id="IPR034718">
    <property type="entry name" value="RlpA"/>
</dbReference>
<dbReference type="Proteomes" id="UP000248148">
    <property type="component" value="Unassembled WGS sequence"/>
</dbReference>
<dbReference type="PANTHER" id="PTHR34183">
    <property type="entry name" value="ENDOLYTIC PEPTIDOGLYCAN TRANSGLYCOSYLASE RLPA"/>
    <property type="match status" value="1"/>
</dbReference>
<evidence type="ECO:0000256" key="4">
    <source>
        <dbReference type="RuleBase" id="RU003495"/>
    </source>
</evidence>
<dbReference type="EMBL" id="QJTI01000005">
    <property type="protein sequence ID" value="PYF03882.1"/>
    <property type="molecule type" value="Genomic_DNA"/>
</dbReference>
<dbReference type="GO" id="GO:0008932">
    <property type="term" value="F:lytic endotransglycosylase activity"/>
    <property type="evidence" value="ECO:0007669"/>
    <property type="project" value="UniProtKB-UniRule"/>
</dbReference>
<name>A0A318TG60_9BRAD</name>
<proteinExistence type="inferred from homology"/>
<dbReference type="AlphaFoldDB" id="A0A318TG60"/>
<dbReference type="InterPro" id="IPR036908">
    <property type="entry name" value="RlpA-like_sf"/>
</dbReference>
<dbReference type="GO" id="GO:0009279">
    <property type="term" value="C:cell outer membrane"/>
    <property type="evidence" value="ECO:0007669"/>
    <property type="project" value="TreeGrafter"/>
</dbReference>
<evidence type="ECO:0000256" key="5">
    <source>
        <dbReference type="SAM" id="MobiDB-lite"/>
    </source>
</evidence>
<dbReference type="SUPFAM" id="SSF50685">
    <property type="entry name" value="Barwin-like endoglucanases"/>
    <property type="match status" value="1"/>
</dbReference>
<dbReference type="EC" id="4.2.2.-" evidence="3"/>
<comment type="similarity">
    <text evidence="3 4">Belongs to the RlpA family.</text>
</comment>
<dbReference type="NCBIfam" id="TIGR00413">
    <property type="entry name" value="rlpA"/>
    <property type="match status" value="1"/>
</dbReference>
<dbReference type="Gene3D" id="2.40.40.10">
    <property type="entry name" value="RlpA-like domain"/>
    <property type="match status" value="1"/>
</dbReference>
<feature type="region of interest" description="Disordered" evidence="5">
    <location>
        <begin position="199"/>
        <end position="224"/>
    </location>
</feature>
<keyword evidence="8" id="KW-1185">Reference proteome</keyword>
<dbReference type="PANTHER" id="PTHR34183:SF1">
    <property type="entry name" value="ENDOLYTIC PEPTIDOGLYCAN TRANSGLYCOSYLASE RLPA"/>
    <property type="match status" value="1"/>
</dbReference>
<evidence type="ECO:0000256" key="3">
    <source>
        <dbReference type="HAMAP-Rule" id="MF_02071"/>
    </source>
</evidence>
<keyword evidence="2 3" id="KW-0961">Cell wall biogenesis/degradation</keyword>